<comment type="caution">
    <text evidence="1">The sequence shown here is derived from an EMBL/GenBank/DDBJ whole genome shotgun (WGS) entry which is preliminary data.</text>
</comment>
<gene>
    <name evidence="1" type="ORF">Tci_513304</name>
</gene>
<accession>A0A699IAV0</accession>
<evidence type="ECO:0000313" key="1">
    <source>
        <dbReference type="EMBL" id="GEZ41331.1"/>
    </source>
</evidence>
<dbReference type="AlphaFoldDB" id="A0A699IAV0"/>
<sequence length="115" mass="12674">MVEGWKDGRTYNLPTSCEVATLILSISGFMPNEIPHLPQRFTCADYELSKKPHLPVQCFVLKIGGNGPGSGHFGACLVLRDERSLYVSVSGGYYDNFTYKFCCTVGPVGWDESTT</sequence>
<reference evidence="1" key="1">
    <citation type="journal article" date="2019" name="Sci. Rep.">
        <title>Draft genome of Tanacetum cinerariifolium, the natural source of mosquito coil.</title>
        <authorList>
            <person name="Yamashiro T."/>
            <person name="Shiraishi A."/>
            <person name="Satake H."/>
            <person name="Nakayama K."/>
        </authorList>
    </citation>
    <scope>NUCLEOTIDE SEQUENCE</scope>
</reference>
<feature type="non-terminal residue" evidence="1">
    <location>
        <position position="115"/>
    </location>
</feature>
<organism evidence="1">
    <name type="scientific">Tanacetum cinerariifolium</name>
    <name type="common">Dalmatian daisy</name>
    <name type="synonym">Chrysanthemum cinerariifolium</name>
    <dbReference type="NCBI Taxonomy" id="118510"/>
    <lineage>
        <taxon>Eukaryota</taxon>
        <taxon>Viridiplantae</taxon>
        <taxon>Streptophyta</taxon>
        <taxon>Embryophyta</taxon>
        <taxon>Tracheophyta</taxon>
        <taxon>Spermatophyta</taxon>
        <taxon>Magnoliopsida</taxon>
        <taxon>eudicotyledons</taxon>
        <taxon>Gunneridae</taxon>
        <taxon>Pentapetalae</taxon>
        <taxon>asterids</taxon>
        <taxon>campanulids</taxon>
        <taxon>Asterales</taxon>
        <taxon>Asteraceae</taxon>
        <taxon>Asteroideae</taxon>
        <taxon>Anthemideae</taxon>
        <taxon>Anthemidinae</taxon>
        <taxon>Tanacetum</taxon>
    </lineage>
</organism>
<dbReference type="EMBL" id="BKCJ010275921">
    <property type="protein sequence ID" value="GEZ41331.1"/>
    <property type="molecule type" value="Genomic_DNA"/>
</dbReference>
<name>A0A699IAV0_TANCI</name>
<proteinExistence type="predicted"/>
<protein>
    <submittedName>
        <fullName evidence="1">Uncharacterized protein</fullName>
    </submittedName>
</protein>